<dbReference type="Proteomes" id="UP001153334">
    <property type="component" value="Unassembled WGS sequence"/>
</dbReference>
<evidence type="ECO:0000313" key="1">
    <source>
        <dbReference type="EMBL" id="KAJ8112051.1"/>
    </source>
</evidence>
<dbReference type="EMBL" id="JAPESX010001708">
    <property type="protein sequence ID" value="KAJ8112051.1"/>
    <property type="molecule type" value="Genomic_DNA"/>
</dbReference>
<protein>
    <submittedName>
        <fullName evidence="1">Uncharacterized protein</fullName>
    </submittedName>
</protein>
<organism evidence="1 2">
    <name type="scientific">Nemania bipapillata</name>
    <dbReference type="NCBI Taxonomy" id="110536"/>
    <lineage>
        <taxon>Eukaryota</taxon>
        <taxon>Fungi</taxon>
        <taxon>Dikarya</taxon>
        <taxon>Ascomycota</taxon>
        <taxon>Pezizomycotina</taxon>
        <taxon>Sordariomycetes</taxon>
        <taxon>Xylariomycetidae</taxon>
        <taxon>Xylariales</taxon>
        <taxon>Xylariaceae</taxon>
        <taxon>Nemania</taxon>
    </lineage>
</organism>
<evidence type="ECO:0000313" key="2">
    <source>
        <dbReference type="Proteomes" id="UP001153334"/>
    </source>
</evidence>
<name>A0ACC2IA33_9PEZI</name>
<gene>
    <name evidence="1" type="ORF">ONZ43_g5481</name>
</gene>
<sequence>MRQGTMIRLKIPVTPVKAKSRRDSDSLSSLDLSDESGYSGVEDITGSDDDEEDVEAAEEEHILSDEMQHAIRSSPRPNQDEEDDDDDDEEALGDDEGGDFEGDEDEAEENNSWDGFPSESEQVEIEGLADIQIPTVQRRVRFDVPDSDDDDDTETDEDTAYGFFPDLFVDKSKLDPSFRLEVDQNSDDDSDAYWDHYGTATMTGTVFEEESSDFEALIDAIEEDDTTPVATPMTQHDTSTALSTPVASPEKDEVSLDGYQTAKVMATPPMKKNLFLGQSDFKFPFFDQTQSSPILGNPGNIMMSGMISSNTFGDFMNTHAVGPAEAWYAQVPEPNGFGDTSGSEGQAVDDEEKNLRIEDFLEIDDDSESSDDQQEMDKDDGDEILCTPGRPTTSSSDMASLLDHFEHNSNLVGAFRRDQAHHRLITRSKATHDSLAFSGPYFEGTLRGIKDGRIATANVPISPLRRRKKAPEFTSSPLSSSNKRKASSDHRLGHKKQRSLPDVGPLHL</sequence>
<accession>A0ACC2IA33</accession>
<keyword evidence="2" id="KW-1185">Reference proteome</keyword>
<comment type="caution">
    <text evidence="1">The sequence shown here is derived from an EMBL/GenBank/DDBJ whole genome shotgun (WGS) entry which is preliminary data.</text>
</comment>
<proteinExistence type="predicted"/>
<reference evidence="1" key="1">
    <citation type="submission" date="2022-11" db="EMBL/GenBank/DDBJ databases">
        <title>Genome Sequence of Nemania bipapillata.</title>
        <authorList>
            <person name="Buettner E."/>
        </authorList>
    </citation>
    <scope>NUCLEOTIDE SEQUENCE</scope>
    <source>
        <strain evidence="1">CP14</strain>
    </source>
</reference>